<dbReference type="Proteomes" id="UP000007129">
    <property type="component" value="Unassembled WGS sequence"/>
</dbReference>
<keyword evidence="1" id="KW-0521">NADP</keyword>
<dbReference type="Pfam" id="PF05368">
    <property type="entry name" value="NmrA"/>
    <property type="match status" value="1"/>
</dbReference>
<comment type="caution">
    <text evidence="4">The sequence shown here is derived from an EMBL/GenBank/DDBJ whole genome shotgun (WGS) entry which is preliminary data.</text>
</comment>
<protein>
    <submittedName>
        <fullName evidence="4">NmrA-like protein</fullName>
    </submittedName>
</protein>
<dbReference type="OrthoDB" id="9974981at2759"/>
<dbReference type="CDD" id="cd05259">
    <property type="entry name" value="PCBER_SDR_a"/>
    <property type="match status" value="1"/>
</dbReference>
<dbReference type="Gene3D" id="3.90.25.10">
    <property type="entry name" value="UDP-galactose 4-epimerase, domain 1"/>
    <property type="match status" value="1"/>
</dbReference>
<evidence type="ECO:0000256" key="1">
    <source>
        <dbReference type="ARBA" id="ARBA00022857"/>
    </source>
</evidence>
<dbReference type="SUPFAM" id="SSF51735">
    <property type="entry name" value="NAD(P)-binding Rossmann-fold domains"/>
    <property type="match status" value="1"/>
</dbReference>
<evidence type="ECO:0000313" key="5">
    <source>
        <dbReference type="Proteomes" id="UP000007129"/>
    </source>
</evidence>
<proteinExistence type="predicted"/>
<evidence type="ECO:0000313" key="4">
    <source>
        <dbReference type="EMBL" id="EKG18056.1"/>
    </source>
</evidence>
<dbReference type="InterPro" id="IPR008030">
    <property type="entry name" value="NmrA-like"/>
</dbReference>
<feature type="domain" description="NmrA-like" evidence="3">
    <location>
        <begin position="7"/>
        <end position="244"/>
    </location>
</feature>
<accession>K2R6W0</accession>
<dbReference type="GO" id="GO:0016491">
    <property type="term" value="F:oxidoreductase activity"/>
    <property type="evidence" value="ECO:0007669"/>
    <property type="project" value="UniProtKB-KW"/>
</dbReference>
<organism evidence="4 5">
    <name type="scientific">Macrophomina phaseolina (strain MS6)</name>
    <name type="common">Charcoal rot fungus</name>
    <dbReference type="NCBI Taxonomy" id="1126212"/>
    <lineage>
        <taxon>Eukaryota</taxon>
        <taxon>Fungi</taxon>
        <taxon>Dikarya</taxon>
        <taxon>Ascomycota</taxon>
        <taxon>Pezizomycotina</taxon>
        <taxon>Dothideomycetes</taxon>
        <taxon>Dothideomycetes incertae sedis</taxon>
        <taxon>Botryosphaeriales</taxon>
        <taxon>Botryosphaeriaceae</taxon>
        <taxon>Macrophomina</taxon>
    </lineage>
</organism>
<dbReference type="PANTHER" id="PTHR47706:SF10">
    <property type="entry name" value="NMRA-LIKE DOMAIN-CONTAINING PROTEIN"/>
    <property type="match status" value="1"/>
</dbReference>
<dbReference type="InterPro" id="IPR051609">
    <property type="entry name" value="NmrA/Isoflavone_reductase-like"/>
</dbReference>
<dbReference type="eggNOG" id="ENOG502S2BC">
    <property type="taxonomic scope" value="Eukaryota"/>
</dbReference>
<evidence type="ECO:0000256" key="2">
    <source>
        <dbReference type="ARBA" id="ARBA00023002"/>
    </source>
</evidence>
<sequence>MADSSLKKILIAGASGSLGSALLSAISNNPSITITVLTRASSRSRFPSNLVVKTVSDAFTVAELTTAFAGQDAVINALSTEPMARDELQMRFVDAAIAAGVQRYVTGDFGADNTNAAAQALVPVFKAKGEVIEYLKRRVQEPDVTLTWTAIGTGSWLDWALDKDFFKINIPGRKAKIFDSGTHRFTVTTLPNVALATARILQDPGRTANRYLYFQDFACSSRDIVAELERQSGEKWELEHVSSEREIANAREGIARGDVGAMYDLLSISFVGDAEVPCGTWFEETGLELANELIGGLPKVTLGDVVREVLDRNK</sequence>
<dbReference type="VEuPathDB" id="FungiDB:MPH_04746"/>
<dbReference type="InterPro" id="IPR045312">
    <property type="entry name" value="PCBER-like"/>
</dbReference>
<dbReference type="PANTHER" id="PTHR47706">
    <property type="entry name" value="NMRA-LIKE FAMILY PROTEIN"/>
    <property type="match status" value="1"/>
</dbReference>
<name>K2R6W0_MACPH</name>
<dbReference type="AlphaFoldDB" id="K2R6W0"/>
<gene>
    <name evidence="4" type="ORF">MPH_04746</name>
</gene>
<dbReference type="STRING" id="1126212.K2R6W0"/>
<dbReference type="InParanoid" id="K2R6W0"/>
<keyword evidence="2" id="KW-0560">Oxidoreductase</keyword>
<dbReference type="EMBL" id="AHHD01000218">
    <property type="protein sequence ID" value="EKG18056.1"/>
    <property type="molecule type" value="Genomic_DNA"/>
</dbReference>
<evidence type="ECO:0000259" key="3">
    <source>
        <dbReference type="Pfam" id="PF05368"/>
    </source>
</evidence>
<dbReference type="InterPro" id="IPR036291">
    <property type="entry name" value="NAD(P)-bd_dom_sf"/>
</dbReference>
<dbReference type="Gene3D" id="3.40.50.720">
    <property type="entry name" value="NAD(P)-binding Rossmann-like Domain"/>
    <property type="match status" value="1"/>
</dbReference>
<reference evidence="4 5" key="1">
    <citation type="journal article" date="2012" name="BMC Genomics">
        <title>Tools to kill: Genome of one of the most destructive plant pathogenic fungi Macrophomina phaseolina.</title>
        <authorList>
            <person name="Islam M.S."/>
            <person name="Haque M.S."/>
            <person name="Islam M.M."/>
            <person name="Emdad E.M."/>
            <person name="Halim A."/>
            <person name="Hossen Q.M.M."/>
            <person name="Hossain M.Z."/>
            <person name="Ahmed B."/>
            <person name="Rahim S."/>
            <person name="Rahman M.S."/>
            <person name="Alam M.M."/>
            <person name="Hou S."/>
            <person name="Wan X."/>
            <person name="Saito J.A."/>
            <person name="Alam M."/>
        </authorList>
    </citation>
    <scope>NUCLEOTIDE SEQUENCE [LARGE SCALE GENOMIC DNA]</scope>
    <source>
        <strain evidence="4 5">MS6</strain>
    </source>
</reference>
<dbReference type="HOGENOM" id="CLU_044876_3_0_1"/>